<gene>
    <name evidence="1" type="ORF">ALC57_13070</name>
</gene>
<protein>
    <submittedName>
        <fullName evidence="1">Uncharacterized protein</fullName>
    </submittedName>
</protein>
<name>A0A151IZZ3_9HYME</name>
<dbReference type="STRING" id="471704.A0A151IZZ3"/>
<reference evidence="1 2" key="1">
    <citation type="submission" date="2015-09" db="EMBL/GenBank/DDBJ databases">
        <title>Trachymyrmex cornetzi WGS genome.</title>
        <authorList>
            <person name="Nygaard S."/>
            <person name="Hu H."/>
            <person name="Boomsma J."/>
            <person name="Zhang G."/>
        </authorList>
    </citation>
    <scope>NUCLEOTIDE SEQUENCE [LARGE SCALE GENOMIC DNA]</scope>
    <source>
        <strain evidence="1">Tcor2-1</strain>
        <tissue evidence="1">Whole body</tissue>
    </source>
</reference>
<evidence type="ECO:0000313" key="2">
    <source>
        <dbReference type="Proteomes" id="UP000078492"/>
    </source>
</evidence>
<proteinExistence type="predicted"/>
<feature type="non-terminal residue" evidence="1">
    <location>
        <position position="1"/>
    </location>
</feature>
<dbReference type="EMBL" id="KQ980661">
    <property type="protein sequence ID" value="KYN14727.1"/>
    <property type="molecule type" value="Genomic_DNA"/>
</dbReference>
<sequence length="209" mass="25748">EEGRKKFREKLRIGSRKEMGIEEDWSEMKRSIKGVLKEVEEGQENREEKKRGWWDEECREKKREVREELRKGRRSNGGREKFMESKKEYRDPCSRWYEEIRTEGMRAYLRKGWGESRWRRMIRYRLGNEMRVGLYWEEERKRVCRLCGGEEETWEYVRERCRDWVGAESWQMVMGWVLGEEGKGEEWLRRVDEEREEGERGGWEEKGGE</sequence>
<organism evidence="1 2">
    <name type="scientific">Trachymyrmex cornetzi</name>
    <dbReference type="NCBI Taxonomy" id="471704"/>
    <lineage>
        <taxon>Eukaryota</taxon>
        <taxon>Metazoa</taxon>
        <taxon>Ecdysozoa</taxon>
        <taxon>Arthropoda</taxon>
        <taxon>Hexapoda</taxon>
        <taxon>Insecta</taxon>
        <taxon>Pterygota</taxon>
        <taxon>Neoptera</taxon>
        <taxon>Endopterygota</taxon>
        <taxon>Hymenoptera</taxon>
        <taxon>Apocrita</taxon>
        <taxon>Aculeata</taxon>
        <taxon>Formicoidea</taxon>
        <taxon>Formicidae</taxon>
        <taxon>Myrmicinae</taxon>
        <taxon>Trachymyrmex</taxon>
    </lineage>
</organism>
<dbReference type="Proteomes" id="UP000078492">
    <property type="component" value="Unassembled WGS sequence"/>
</dbReference>
<keyword evidence="2" id="KW-1185">Reference proteome</keyword>
<dbReference type="AlphaFoldDB" id="A0A151IZZ3"/>
<accession>A0A151IZZ3</accession>
<evidence type="ECO:0000313" key="1">
    <source>
        <dbReference type="EMBL" id="KYN14727.1"/>
    </source>
</evidence>